<dbReference type="GO" id="GO:0005524">
    <property type="term" value="F:ATP binding"/>
    <property type="evidence" value="ECO:0007669"/>
    <property type="project" value="UniProtKB-KW"/>
</dbReference>
<dbReference type="Gene3D" id="3.30.56.10">
    <property type="match status" value="2"/>
</dbReference>
<keyword evidence="8" id="KW-0479">Metal-binding</keyword>
<evidence type="ECO:0000256" key="5">
    <source>
        <dbReference type="ARBA" id="ARBA00017032"/>
    </source>
</evidence>
<dbReference type="OrthoDB" id="1698572at2759"/>
<evidence type="ECO:0000256" key="8">
    <source>
        <dbReference type="ARBA" id="ARBA00022723"/>
    </source>
</evidence>
<keyword evidence="9" id="KW-0547">Nucleotide-binding</keyword>
<dbReference type="GO" id="GO:0004826">
    <property type="term" value="F:phenylalanine-tRNA ligase activity"/>
    <property type="evidence" value="ECO:0007669"/>
    <property type="project" value="UniProtKB-EC"/>
</dbReference>
<keyword evidence="13" id="KW-0030">Aminoacyl-tRNA synthetase</keyword>
<dbReference type="CDD" id="cd00769">
    <property type="entry name" value="PheRS_beta_core"/>
    <property type="match status" value="1"/>
</dbReference>
<sequence>MPTISINRQLLFQNIGQNFTDTEFDQLCFEFGIELDDIVVEKVNNQEQTTYKIEIPANRYDLLCVEGLGRALSIFLEKSTPPKFKLVTPSEDKIQKLTVLQNTSTVRPFVVAAILRNFTFTQQSYDSFIDLQDKLHQNLCRKRTLVAIGTHDYDTLKGPFIYDAKRPTDLKFKPLNQTVEVNGAELMELYKDSHLKSYLPIIRDKEFYPIIYDSKDVVLSLPPIINGDHSKITLNTKNIFIECTGTDLHKCEVVLDTMVTMFSEYCNSKFEIEAVEVTQLDGSKELYPKLRERIEIIETNSVNKKIGINIDDANMAKLLARMGLEAEIIDKNKISVRIPPTRSDILHACDIIEDVAIGYGFNNIAKTIPKTNCFSSEFELNKLTDLLRLELAQCGYTEALTFTLCSREDVADKLGKKIENVPAVHISNPKTLDFQVARTTLLPGLLKTIACSRNMPLPLRIFEVSDVVLKDTNSEVGARNERHLAVVSYNKQAGFEIVHGVLDKIMQALEVPWKTGYELKHIDDPTFMPGRCAAVHANGKVIGTVGVLHPDVIHSFELNLPCCALEINIEPFL</sequence>
<evidence type="ECO:0000256" key="3">
    <source>
        <dbReference type="ARBA" id="ARBA00007438"/>
    </source>
</evidence>
<dbReference type="EMBL" id="CAJNOC010003324">
    <property type="protein sequence ID" value="CAF0977682.1"/>
    <property type="molecule type" value="Genomic_DNA"/>
</dbReference>
<dbReference type="InterPro" id="IPR041616">
    <property type="entry name" value="PheRS_beta_core"/>
</dbReference>
<dbReference type="GO" id="GO:0006432">
    <property type="term" value="P:phenylalanyl-tRNA aminoacylation"/>
    <property type="evidence" value="ECO:0007669"/>
    <property type="project" value="InterPro"/>
</dbReference>
<dbReference type="GO" id="GO:0000287">
    <property type="term" value="F:magnesium ion binding"/>
    <property type="evidence" value="ECO:0007669"/>
    <property type="project" value="InterPro"/>
</dbReference>
<dbReference type="Gene3D" id="3.50.40.10">
    <property type="entry name" value="Phenylalanyl-trna Synthetase, Chain B, domain 3"/>
    <property type="match status" value="1"/>
</dbReference>
<evidence type="ECO:0000259" key="15">
    <source>
        <dbReference type="PROSITE" id="PS51483"/>
    </source>
</evidence>
<organism evidence="16 17">
    <name type="scientific">Brachionus calyciflorus</name>
    <dbReference type="NCBI Taxonomy" id="104777"/>
    <lineage>
        <taxon>Eukaryota</taxon>
        <taxon>Metazoa</taxon>
        <taxon>Spiralia</taxon>
        <taxon>Gnathifera</taxon>
        <taxon>Rotifera</taxon>
        <taxon>Eurotatoria</taxon>
        <taxon>Monogononta</taxon>
        <taxon>Pseudotrocha</taxon>
        <taxon>Ploima</taxon>
        <taxon>Brachionidae</taxon>
        <taxon>Brachionus</taxon>
    </lineage>
</organism>
<dbReference type="SUPFAM" id="SSF55681">
    <property type="entry name" value="Class II aaRS and biotin synthetases"/>
    <property type="match status" value="1"/>
</dbReference>
<dbReference type="Pfam" id="PF03483">
    <property type="entry name" value="B3_4"/>
    <property type="match status" value="1"/>
</dbReference>
<evidence type="ECO:0000256" key="12">
    <source>
        <dbReference type="ARBA" id="ARBA00022917"/>
    </source>
</evidence>
<dbReference type="SMART" id="SM00874">
    <property type="entry name" value="B5"/>
    <property type="match status" value="1"/>
</dbReference>
<evidence type="ECO:0000256" key="2">
    <source>
        <dbReference type="ARBA" id="ARBA00004496"/>
    </source>
</evidence>
<feature type="domain" description="B5" evidence="15">
    <location>
        <begin position="290"/>
        <end position="366"/>
    </location>
</feature>
<keyword evidence="6" id="KW-0963">Cytoplasm</keyword>
<evidence type="ECO:0000256" key="4">
    <source>
        <dbReference type="ARBA" id="ARBA00012814"/>
    </source>
</evidence>
<evidence type="ECO:0000256" key="6">
    <source>
        <dbReference type="ARBA" id="ARBA00022490"/>
    </source>
</evidence>
<dbReference type="SUPFAM" id="SSF56037">
    <property type="entry name" value="PheT/TilS domain"/>
    <property type="match status" value="1"/>
</dbReference>
<dbReference type="InterPro" id="IPR045864">
    <property type="entry name" value="aa-tRNA-synth_II/BPL/LPL"/>
</dbReference>
<dbReference type="InterPro" id="IPR045060">
    <property type="entry name" value="Phe-tRNA-ligase_IIc_bsu"/>
</dbReference>
<dbReference type="SMART" id="SM00873">
    <property type="entry name" value="B3_4"/>
    <property type="match status" value="1"/>
</dbReference>
<dbReference type="PANTHER" id="PTHR10947:SF0">
    <property type="entry name" value="PHENYLALANINE--TRNA LIGASE BETA SUBUNIT"/>
    <property type="match status" value="1"/>
</dbReference>
<dbReference type="GO" id="GO:0003723">
    <property type="term" value="F:RNA binding"/>
    <property type="evidence" value="ECO:0007669"/>
    <property type="project" value="InterPro"/>
</dbReference>
<evidence type="ECO:0000256" key="7">
    <source>
        <dbReference type="ARBA" id="ARBA00022598"/>
    </source>
</evidence>
<comment type="cofactor">
    <cofactor evidence="1">
        <name>Mg(2+)</name>
        <dbReference type="ChEBI" id="CHEBI:18420"/>
    </cofactor>
</comment>
<keyword evidence="12" id="KW-0648">Protein biosynthesis</keyword>
<evidence type="ECO:0000256" key="9">
    <source>
        <dbReference type="ARBA" id="ARBA00022741"/>
    </source>
</evidence>
<dbReference type="Proteomes" id="UP000663879">
    <property type="component" value="Unassembled WGS sequence"/>
</dbReference>
<comment type="caution">
    <text evidence="16">The sequence shown here is derived from an EMBL/GenBank/DDBJ whole genome shotgun (WGS) entry which is preliminary data.</text>
</comment>
<evidence type="ECO:0000256" key="14">
    <source>
        <dbReference type="ARBA" id="ARBA00033189"/>
    </source>
</evidence>
<keyword evidence="10" id="KW-0067">ATP-binding</keyword>
<accession>A0A814EYG8</accession>
<dbReference type="InterPro" id="IPR009061">
    <property type="entry name" value="DNA-bd_dom_put_sf"/>
</dbReference>
<dbReference type="PANTHER" id="PTHR10947">
    <property type="entry name" value="PHENYLALANYL-TRNA SYNTHETASE BETA CHAIN AND LEUCINE-RICH REPEAT-CONTAINING PROTEIN 47"/>
    <property type="match status" value="1"/>
</dbReference>
<dbReference type="Pfam" id="PF03484">
    <property type="entry name" value="B5"/>
    <property type="match status" value="1"/>
</dbReference>
<dbReference type="EC" id="6.1.1.20" evidence="4"/>
<dbReference type="NCBIfam" id="TIGR00471">
    <property type="entry name" value="pheT_arch"/>
    <property type="match status" value="1"/>
</dbReference>
<evidence type="ECO:0000256" key="13">
    <source>
        <dbReference type="ARBA" id="ARBA00023146"/>
    </source>
</evidence>
<evidence type="ECO:0000256" key="1">
    <source>
        <dbReference type="ARBA" id="ARBA00001946"/>
    </source>
</evidence>
<dbReference type="AlphaFoldDB" id="A0A814EYG8"/>
<keyword evidence="11" id="KW-0460">Magnesium</keyword>
<dbReference type="SUPFAM" id="SSF46955">
    <property type="entry name" value="Putative DNA-binding domain"/>
    <property type="match status" value="2"/>
</dbReference>
<dbReference type="InterPro" id="IPR004531">
    <property type="entry name" value="Phe-tRNA-synth_IIc_bsu_arc_euk"/>
</dbReference>
<comment type="similarity">
    <text evidence="3">Belongs to the phenylalanyl-tRNA synthetase beta subunit family. Type 2 subfamily.</text>
</comment>
<reference evidence="16" key="1">
    <citation type="submission" date="2021-02" db="EMBL/GenBank/DDBJ databases">
        <authorList>
            <person name="Nowell W R."/>
        </authorList>
    </citation>
    <scope>NUCLEOTIDE SEQUENCE</scope>
    <source>
        <strain evidence="16">Ploen Becks lab</strain>
    </source>
</reference>
<proteinExistence type="inferred from homology"/>
<keyword evidence="17" id="KW-1185">Reference proteome</keyword>
<evidence type="ECO:0000313" key="17">
    <source>
        <dbReference type="Proteomes" id="UP000663879"/>
    </source>
</evidence>
<dbReference type="FunFam" id="3.50.40.10:FF:000002">
    <property type="entry name" value="phenylalanine--tRNA ligase beta subunit"/>
    <property type="match status" value="1"/>
</dbReference>
<dbReference type="InterPro" id="IPR020825">
    <property type="entry name" value="Phe-tRNA_synthase-like_B3/B4"/>
</dbReference>
<keyword evidence="7" id="KW-0436">Ligase</keyword>
<dbReference type="InterPro" id="IPR005147">
    <property type="entry name" value="tRNA_synthase_B5-dom"/>
</dbReference>
<dbReference type="FunFam" id="3.30.930.10:FF:000032">
    <property type="entry name" value="Phenylalanine--tRNA ligase beta subunit"/>
    <property type="match status" value="1"/>
</dbReference>
<evidence type="ECO:0000256" key="11">
    <source>
        <dbReference type="ARBA" id="ARBA00022842"/>
    </source>
</evidence>
<protein>
    <recommendedName>
        <fullName evidence="5">Phenylalanine--tRNA ligase beta subunit</fullName>
        <ecNumber evidence="4">6.1.1.20</ecNumber>
    </recommendedName>
    <alternativeName>
        <fullName evidence="14">Phenylalanyl-tRNA synthetase beta subunit</fullName>
    </alternativeName>
</protein>
<name>A0A814EYG8_9BILA</name>
<comment type="subcellular location">
    <subcellularLocation>
        <location evidence="2">Cytoplasm</location>
    </subcellularLocation>
</comment>
<dbReference type="Gene3D" id="3.30.930.10">
    <property type="entry name" value="Bira Bifunctional Protein, Domain 2"/>
    <property type="match status" value="1"/>
</dbReference>
<dbReference type="Pfam" id="PF18262">
    <property type="entry name" value="PhetRS_B1"/>
    <property type="match status" value="1"/>
</dbReference>
<dbReference type="PROSITE" id="PS51483">
    <property type="entry name" value="B5"/>
    <property type="match status" value="1"/>
</dbReference>
<dbReference type="Pfam" id="PF17759">
    <property type="entry name" value="tRNA_synthFbeta"/>
    <property type="match status" value="1"/>
</dbReference>
<evidence type="ECO:0000313" key="16">
    <source>
        <dbReference type="EMBL" id="CAF0977682.1"/>
    </source>
</evidence>
<dbReference type="GO" id="GO:0009328">
    <property type="term" value="C:phenylalanine-tRNA ligase complex"/>
    <property type="evidence" value="ECO:0007669"/>
    <property type="project" value="TreeGrafter"/>
</dbReference>
<gene>
    <name evidence="16" type="ORF">OXX778_LOCUS15254</name>
</gene>
<dbReference type="InterPro" id="IPR040659">
    <property type="entry name" value="PhetRS_B1"/>
</dbReference>
<dbReference type="InterPro" id="IPR005146">
    <property type="entry name" value="B3/B4_tRNA-bd"/>
</dbReference>
<evidence type="ECO:0000256" key="10">
    <source>
        <dbReference type="ARBA" id="ARBA00022840"/>
    </source>
</evidence>